<evidence type="ECO:0008006" key="4">
    <source>
        <dbReference type="Google" id="ProtNLM"/>
    </source>
</evidence>
<accession>A0ABS5F4S0</accession>
<feature type="region of interest" description="Disordered" evidence="1">
    <location>
        <begin position="1"/>
        <end position="73"/>
    </location>
</feature>
<evidence type="ECO:0000256" key="1">
    <source>
        <dbReference type="SAM" id="MobiDB-lite"/>
    </source>
</evidence>
<protein>
    <recommendedName>
        <fullName evidence="4">DEAD/DEAH box helicase</fullName>
    </recommendedName>
</protein>
<feature type="compositionally biased region" description="Basic and acidic residues" evidence="1">
    <location>
        <begin position="33"/>
        <end position="60"/>
    </location>
</feature>
<feature type="compositionally biased region" description="Basic and acidic residues" evidence="1">
    <location>
        <begin position="1"/>
        <end position="20"/>
    </location>
</feature>
<reference evidence="3" key="1">
    <citation type="journal article" date="2021" name="Syst. Appl. Microbiol.">
        <title>Roseomonas hellenica sp. nov., isolated from roots of wild-growing Alkanna tinctoria.</title>
        <authorList>
            <person name="Rat A."/>
            <person name="Naranjo H.D."/>
            <person name="Lebbe L."/>
            <person name="Cnockaert M."/>
            <person name="Krigas N."/>
            <person name="Grigoriadou K."/>
            <person name="Maloupa E."/>
            <person name="Willems A."/>
        </authorList>
    </citation>
    <scope>NUCLEOTIDE SEQUENCE [LARGE SCALE GENOMIC DNA]</scope>
    <source>
        <strain evidence="3">LMG 31523</strain>
    </source>
</reference>
<feature type="non-terminal residue" evidence="2">
    <location>
        <position position="1"/>
    </location>
</feature>
<dbReference type="RefSeq" id="WP_211855272.1">
    <property type="nucleotide sequence ID" value="NZ_JAAGBB010000035.1"/>
</dbReference>
<proteinExistence type="predicted"/>
<name>A0ABS5F4S0_9PROT</name>
<evidence type="ECO:0000313" key="2">
    <source>
        <dbReference type="EMBL" id="MBR0667496.1"/>
    </source>
</evidence>
<gene>
    <name evidence="2" type="ORF">GXW71_24280</name>
</gene>
<organism evidence="2 3">
    <name type="scientific">Plastoroseomonas hellenica</name>
    <dbReference type="NCBI Taxonomy" id="2687306"/>
    <lineage>
        <taxon>Bacteria</taxon>
        <taxon>Pseudomonadati</taxon>
        <taxon>Pseudomonadota</taxon>
        <taxon>Alphaproteobacteria</taxon>
        <taxon>Acetobacterales</taxon>
        <taxon>Acetobacteraceae</taxon>
        <taxon>Plastoroseomonas</taxon>
    </lineage>
</organism>
<keyword evidence="3" id="KW-1185">Reference proteome</keyword>
<evidence type="ECO:0000313" key="3">
    <source>
        <dbReference type="Proteomes" id="UP001196870"/>
    </source>
</evidence>
<comment type="caution">
    <text evidence="2">The sequence shown here is derived from an EMBL/GenBank/DDBJ whole genome shotgun (WGS) entry which is preliminary data.</text>
</comment>
<dbReference type="EMBL" id="JAAGBB010000035">
    <property type="protein sequence ID" value="MBR0667496.1"/>
    <property type="molecule type" value="Genomic_DNA"/>
</dbReference>
<sequence>AAPAERQEAPRRDDRRDQQRHGARPGGGQWQGKRPDRPRQEGEGPRRDDRGPRRPREERASLPPMPKADSPFAVLAKLLRKD</sequence>
<dbReference type="Proteomes" id="UP001196870">
    <property type="component" value="Unassembled WGS sequence"/>
</dbReference>